<gene>
    <name evidence="11" type="primary">nuoA</name>
    <name evidence="13" type="ORF">HELGO_WM2620</name>
</gene>
<evidence type="ECO:0000256" key="12">
    <source>
        <dbReference type="RuleBase" id="RU003639"/>
    </source>
</evidence>
<evidence type="ECO:0000256" key="8">
    <source>
        <dbReference type="ARBA" id="ARBA00022989"/>
    </source>
</evidence>
<keyword evidence="13" id="KW-0560">Oxidoreductase</keyword>
<dbReference type="GO" id="GO:0048038">
    <property type="term" value="F:quinone binding"/>
    <property type="evidence" value="ECO:0007669"/>
    <property type="project" value="UniProtKB-KW"/>
</dbReference>
<evidence type="ECO:0000256" key="9">
    <source>
        <dbReference type="ARBA" id="ARBA00023027"/>
    </source>
</evidence>
<dbReference type="GO" id="GO:0030964">
    <property type="term" value="C:NADH dehydrogenase complex"/>
    <property type="evidence" value="ECO:0007669"/>
    <property type="project" value="TreeGrafter"/>
</dbReference>
<evidence type="ECO:0000256" key="5">
    <source>
        <dbReference type="ARBA" id="ARBA00022692"/>
    </source>
</evidence>
<dbReference type="PANTHER" id="PTHR11058">
    <property type="entry name" value="NADH-UBIQUINONE OXIDOREDUCTASE CHAIN 3"/>
    <property type="match status" value="1"/>
</dbReference>
<dbReference type="Gene3D" id="1.20.58.1610">
    <property type="entry name" value="NADH:ubiquinone/plastoquinone oxidoreductase, chain 3"/>
    <property type="match status" value="1"/>
</dbReference>
<dbReference type="InterPro" id="IPR000440">
    <property type="entry name" value="NADH_UbQ/plastoQ_OxRdtase_su3"/>
</dbReference>
<keyword evidence="3 11" id="KW-0813">Transport</keyword>
<evidence type="ECO:0000256" key="10">
    <source>
        <dbReference type="ARBA" id="ARBA00023136"/>
    </source>
</evidence>
<dbReference type="InterPro" id="IPR038430">
    <property type="entry name" value="NDAH_ubi_oxred_su3_sf"/>
</dbReference>
<sequence>MAEQLAHPYVGVFIMLFLSAGIFFGITLLVSFISSKLSNRDNDKLKQSMYECGPTPNKQPNRISSHFYKFALLFILFDVEIIFMYPWALNFKTLGIFGFVEMIMFISLLSIGFIYAWKKGALKWHGIK</sequence>
<dbReference type="PANTHER" id="PTHR11058:SF22">
    <property type="entry name" value="NADH-QUINONE OXIDOREDUCTASE SUBUNIT A"/>
    <property type="match status" value="1"/>
</dbReference>
<comment type="subunit">
    <text evidence="11">NDH-1 is composed of 14 different subunits. Subunits NuoA, H, J, K, L, M, N constitute the membrane sector of the complex.</text>
</comment>
<dbReference type="InterPro" id="IPR023043">
    <property type="entry name" value="NAD(P)H_OxRDtase_bac/plastid"/>
</dbReference>
<dbReference type="EMBL" id="CACVAW010000010">
    <property type="protein sequence ID" value="CAA6803059.1"/>
    <property type="molecule type" value="Genomic_DNA"/>
</dbReference>
<evidence type="ECO:0000256" key="3">
    <source>
        <dbReference type="ARBA" id="ARBA00022448"/>
    </source>
</evidence>
<keyword evidence="11 13" id="KW-0830">Ubiquinone</keyword>
<dbReference type="EC" id="7.1.1.-" evidence="11"/>
<dbReference type="NCBIfam" id="NF006303">
    <property type="entry name" value="PRK08489.1"/>
    <property type="match status" value="1"/>
</dbReference>
<keyword evidence="6 11" id="KW-0874">Quinone</keyword>
<dbReference type="Pfam" id="PF00507">
    <property type="entry name" value="Oxidored_q4"/>
    <property type="match status" value="1"/>
</dbReference>
<evidence type="ECO:0000256" key="11">
    <source>
        <dbReference type="HAMAP-Rule" id="MF_01394"/>
    </source>
</evidence>
<comment type="subcellular location">
    <subcellularLocation>
        <location evidence="11 12">Cell membrane</location>
        <topology evidence="11 12">Multi-pass membrane protein</topology>
    </subcellularLocation>
    <subcellularLocation>
        <location evidence="1">Membrane</location>
        <topology evidence="1">Multi-pass membrane protein</topology>
    </subcellularLocation>
</comment>
<keyword evidence="9 11" id="KW-0520">NAD</keyword>
<feature type="transmembrane region" description="Helical" evidence="11">
    <location>
        <begin position="94"/>
        <end position="117"/>
    </location>
</feature>
<evidence type="ECO:0000256" key="6">
    <source>
        <dbReference type="ARBA" id="ARBA00022719"/>
    </source>
</evidence>
<dbReference type="GO" id="GO:0050136">
    <property type="term" value="F:NADH dehydrogenase (quinone) (non-electrogenic) activity"/>
    <property type="evidence" value="ECO:0007669"/>
    <property type="project" value="UniProtKB-UniRule"/>
</dbReference>
<organism evidence="13">
    <name type="scientific">uncultured Campylobacterales bacterium</name>
    <dbReference type="NCBI Taxonomy" id="352960"/>
    <lineage>
        <taxon>Bacteria</taxon>
        <taxon>Pseudomonadati</taxon>
        <taxon>Campylobacterota</taxon>
        <taxon>Epsilonproteobacteria</taxon>
        <taxon>Campylobacterales</taxon>
        <taxon>environmental samples</taxon>
    </lineage>
</organism>
<evidence type="ECO:0000313" key="13">
    <source>
        <dbReference type="EMBL" id="CAA6803059.1"/>
    </source>
</evidence>
<feature type="transmembrane region" description="Helical" evidence="11">
    <location>
        <begin position="67"/>
        <end position="88"/>
    </location>
</feature>
<accession>A0A6S6SE67</accession>
<evidence type="ECO:0000256" key="2">
    <source>
        <dbReference type="ARBA" id="ARBA00008472"/>
    </source>
</evidence>
<evidence type="ECO:0000256" key="7">
    <source>
        <dbReference type="ARBA" id="ARBA00022967"/>
    </source>
</evidence>
<keyword evidence="7 11" id="KW-1278">Translocase</keyword>
<reference evidence="13" key="1">
    <citation type="submission" date="2020-01" db="EMBL/GenBank/DDBJ databases">
        <authorList>
            <person name="Meier V. D."/>
            <person name="Meier V D."/>
        </authorList>
    </citation>
    <scope>NUCLEOTIDE SEQUENCE</scope>
    <source>
        <strain evidence="13">HLG_WM_MAG_12</strain>
    </source>
</reference>
<name>A0A6S6SE67_9BACT</name>
<protein>
    <recommendedName>
        <fullName evidence="11">NADH-quinone oxidoreductase subunit A</fullName>
        <ecNumber evidence="11">7.1.1.-</ecNumber>
    </recommendedName>
    <alternativeName>
        <fullName evidence="11">NADH dehydrogenase I subunit A</fullName>
    </alternativeName>
    <alternativeName>
        <fullName evidence="11">NDH-1 subunit A</fullName>
    </alternativeName>
    <alternativeName>
        <fullName evidence="11">NUO1</fullName>
    </alternativeName>
</protein>
<keyword evidence="10 11" id="KW-0472">Membrane</keyword>
<dbReference type="GO" id="GO:0005886">
    <property type="term" value="C:plasma membrane"/>
    <property type="evidence" value="ECO:0007669"/>
    <property type="project" value="UniProtKB-SubCell"/>
</dbReference>
<dbReference type="AlphaFoldDB" id="A0A6S6SE67"/>
<feature type="transmembrane region" description="Helical" evidence="11">
    <location>
        <begin position="12"/>
        <end position="34"/>
    </location>
</feature>
<dbReference type="GO" id="GO:0008137">
    <property type="term" value="F:NADH dehydrogenase (ubiquinone) activity"/>
    <property type="evidence" value="ECO:0007669"/>
    <property type="project" value="InterPro"/>
</dbReference>
<comment type="catalytic activity">
    <reaction evidence="11 12">
        <text>a quinone + NADH + 5 H(+)(in) = a quinol + NAD(+) + 4 H(+)(out)</text>
        <dbReference type="Rhea" id="RHEA:57888"/>
        <dbReference type="ChEBI" id="CHEBI:15378"/>
        <dbReference type="ChEBI" id="CHEBI:24646"/>
        <dbReference type="ChEBI" id="CHEBI:57540"/>
        <dbReference type="ChEBI" id="CHEBI:57945"/>
        <dbReference type="ChEBI" id="CHEBI:132124"/>
    </reaction>
</comment>
<comment type="similarity">
    <text evidence="2 11 12">Belongs to the complex I subunit 3 family.</text>
</comment>
<evidence type="ECO:0000256" key="4">
    <source>
        <dbReference type="ARBA" id="ARBA00022475"/>
    </source>
</evidence>
<proteinExistence type="inferred from homology"/>
<keyword evidence="5 11" id="KW-0812">Transmembrane</keyword>
<comment type="function">
    <text evidence="11">NDH-1 shuttles electrons from NADH, via FMN and iron-sulfur (Fe-S) centers, to quinones in the respiratory chain. The immediate electron acceptor for the enzyme in this species is believed to be ubiquinone. Couples the redox reaction to proton translocation (for every two electrons transferred, four hydrogen ions are translocated across the cytoplasmic membrane), and thus conserves the redox energy in a proton gradient.</text>
</comment>
<evidence type="ECO:0000256" key="1">
    <source>
        <dbReference type="ARBA" id="ARBA00004141"/>
    </source>
</evidence>
<keyword evidence="4 11" id="KW-1003">Cell membrane</keyword>
<dbReference type="HAMAP" id="MF_01394">
    <property type="entry name" value="NDH1_NuoA"/>
    <property type="match status" value="1"/>
</dbReference>
<keyword evidence="8 11" id="KW-1133">Transmembrane helix</keyword>